<dbReference type="EMBL" id="CYXR01000010">
    <property type="protein sequence ID" value="CUM93453.1"/>
    <property type="molecule type" value="Genomic_DNA"/>
</dbReference>
<proteinExistence type="predicted"/>
<accession>A0A173SSU5</accession>
<evidence type="ECO:0008006" key="4">
    <source>
        <dbReference type="Google" id="ProtNLM"/>
    </source>
</evidence>
<dbReference type="Proteomes" id="UP000095727">
    <property type="component" value="Unassembled WGS sequence"/>
</dbReference>
<protein>
    <recommendedName>
        <fullName evidence="4">DUF3221 domain-containing protein</fullName>
    </recommendedName>
</protein>
<feature type="chain" id="PRO_5039573974" description="DUF3221 domain-containing protein" evidence="1">
    <location>
        <begin position="25"/>
        <end position="122"/>
    </location>
</feature>
<feature type="signal peptide" evidence="1">
    <location>
        <begin position="1"/>
        <end position="24"/>
    </location>
</feature>
<name>A0A173SSU5_9FIRM</name>
<evidence type="ECO:0000313" key="2">
    <source>
        <dbReference type="EMBL" id="CUM93453.1"/>
    </source>
</evidence>
<dbReference type="AlphaFoldDB" id="A0A173SSU5"/>
<reference evidence="2 3" key="1">
    <citation type="submission" date="2015-09" db="EMBL/GenBank/DDBJ databases">
        <authorList>
            <consortium name="Pathogen Informatics"/>
        </authorList>
    </citation>
    <scope>NUCLEOTIDE SEQUENCE [LARGE SCALE GENOMIC DNA]</scope>
    <source>
        <strain evidence="2 3">2789STDY5834962</strain>
    </source>
</reference>
<evidence type="ECO:0000313" key="3">
    <source>
        <dbReference type="Proteomes" id="UP000095727"/>
    </source>
</evidence>
<sequence length="122" mass="13552">MLNRMIKVMCGVVCGMMITSSSMVTTDTVKPTGFETETYYVKSQADYERSADAITHRNGKIVIQVVQGTVISDNGDGELDTGGYIKYDADLKQGDRVETVLIYNPATNFDDDMMYRADTLIK</sequence>
<keyword evidence="1" id="KW-0732">Signal</keyword>
<evidence type="ECO:0000256" key="1">
    <source>
        <dbReference type="SAM" id="SignalP"/>
    </source>
</evidence>
<gene>
    <name evidence="2" type="ORF">ERS852574_01668</name>
</gene>
<organism evidence="2 3">
    <name type="scientific">Coprococcus comes</name>
    <dbReference type="NCBI Taxonomy" id="410072"/>
    <lineage>
        <taxon>Bacteria</taxon>
        <taxon>Bacillati</taxon>
        <taxon>Bacillota</taxon>
        <taxon>Clostridia</taxon>
        <taxon>Lachnospirales</taxon>
        <taxon>Lachnospiraceae</taxon>
        <taxon>Coprococcus</taxon>
    </lineage>
</organism>
<dbReference type="RefSeq" id="WP_055156639.1">
    <property type="nucleotide sequence ID" value="NZ_CYXR01000010.1"/>
</dbReference>